<name>A0A3P8TB22_AMPPE</name>
<dbReference type="SMART" id="SM00408">
    <property type="entry name" value="IGc2"/>
    <property type="match status" value="2"/>
</dbReference>
<dbReference type="Gene3D" id="2.60.40.10">
    <property type="entry name" value="Immunoglobulins"/>
    <property type="match status" value="2"/>
</dbReference>
<accession>A0A3P8TB22</accession>
<dbReference type="OMA" id="VINTRPR"/>
<dbReference type="InterPro" id="IPR003598">
    <property type="entry name" value="Ig_sub2"/>
</dbReference>
<dbReference type="Pfam" id="PF07679">
    <property type="entry name" value="I-set"/>
    <property type="match status" value="1"/>
</dbReference>
<evidence type="ECO:0000256" key="1">
    <source>
        <dbReference type="ARBA" id="ARBA00023319"/>
    </source>
</evidence>
<dbReference type="Ensembl" id="ENSAPET00000022382.1">
    <property type="protein sequence ID" value="ENSAPEP00000021801.1"/>
    <property type="gene ID" value="ENSAPEG00000015552.1"/>
</dbReference>
<keyword evidence="1" id="KW-0393">Immunoglobulin domain</keyword>
<evidence type="ECO:0000313" key="4">
    <source>
        <dbReference type="Proteomes" id="UP000265080"/>
    </source>
</evidence>
<evidence type="ECO:0000259" key="2">
    <source>
        <dbReference type="PROSITE" id="PS50835"/>
    </source>
</evidence>
<protein>
    <recommendedName>
        <fullName evidence="2">Ig-like domain-containing protein</fullName>
    </recommendedName>
</protein>
<dbReference type="InterPro" id="IPR013783">
    <property type="entry name" value="Ig-like_fold"/>
</dbReference>
<reference evidence="3" key="2">
    <citation type="submission" date="2025-08" db="UniProtKB">
        <authorList>
            <consortium name="Ensembl"/>
        </authorList>
    </citation>
    <scope>IDENTIFICATION</scope>
</reference>
<dbReference type="PANTHER" id="PTHR10075:SF14">
    <property type="entry name" value="CELL ADHESION MOLECULE DSCAM2-RELATED"/>
    <property type="match status" value="1"/>
</dbReference>
<dbReference type="STRING" id="161767.ENSAPEP00000021801"/>
<dbReference type="Pfam" id="PF13927">
    <property type="entry name" value="Ig_3"/>
    <property type="match status" value="1"/>
</dbReference>
<dbReference type="InterPro" id="IPR007110">
    <property type="entry name" value="Ig-like_dom"/>
</dbReference>
<reference evidence="3" key="3">
    <citation type="submission" date="2025-09" db="UniProtKB">
        <authorList>
            <consortium name="Ensembl"/>
        </authorList>
    </citation>
    <scope>IDENTIFICATION</scope>
</reference>
<feature type="domain" description="Ig-like" evidence="2">
    <location>
        <begin position="43"/>
        <end position="118"/>
    </location>
</feature>
<dbReference type="GeneTree" id="ENSGT00940000159942"/>
<organism evidence="3 4">
    <name type="scientific">Amphiprion percula</name>
    <name type="common">Orange clownfish</name>
    <name type="synonym">Lutjanus percula</name>
    <dbReference type="NCBI Taxonomy" id="161767"/>
    <lineage>
        <taxon>Eukaryota</taxon>
        <taxon>Metazoa</taxon>
        <taxon>Chordata</taxon>
        <taxon>Craniata</taxon>
        <taxon>Vertebrata</taxon>
        <taxon>Euteleostomi</taxon>
        <taxon>Actinopterygii</taxon>
        <taxon>Neopterygii</taxon>
        <taxon>Teleostei</taxon>
        <taxon>Neoteleostei</taxon>
        <taxon>Acanthomorphata</taxon>
        <taxon>Ovalentaria</taxon>
        <taxon>Pomacentridae</taxon>
        <taxon>Amphiprion</taxon>
    </lineage>
</organism>
<dbReference type="InterPro" id="IPR003599">
    <property type="entry name" value="Ig_sub"/>
</dbReference>
<proteinExistence type="predicted"/>
<dbReference type="SMART" id="SM00409">
    <property type="entry name" value="IG"/>
    <property type="match status" value="2"/>
</dbReference>
<dbReference type="InterPro" id="IPR013098">
    <property type="entry name" value="Ig_I-set"/>
</dbReference>
<keyword evidence="4" id="KW-1185">Reference proteome</keyword>
<dbReference type="PANTHER" id="PTHR10075">
    <property type="entry name" value="BASIGIN RELATED"/>
    <property type="match status" value="1"/>
</dbReference>
<dbReference type="PROSITE" id="PS50835">
    <property type="entry name" value="IG_LIKE"/>
    <property type="match status" value="2"/>
</dbReference>
<feature type="domain" description="Ig-like" evidence="2">
    <location>
        <begin position="126"/>
        <end position="216"/>
    </location>
</feature>
<dbReference type="AlphaFoldDB" id="A0A3P8TB22"/>
<reference evidence="3 4" key="1">
    <citation type="submission" date="2018-03" db="EMBL/GenBank/DDBJ databases">
        <title>Finding Nemo's genes: A chromosome-scale reference assembly of the genome of the orange clownfish Amphiprion percula.</title>
        <authorList>
            <person name="Lehmann R."/>
        </authorList>
    </citation>
    <scope>NUCLEOTIDE SEQUENCE</scope>
</reference>
<dbReference type="Proteomes" id="UP000265080">
    <property type="component" value="Chromosome 13"/>
</dbReference>
<evidence type="ECO:0000313" key="3">
    <source>
        <dbReference type="Ensembl" id="ENSAPEP00000021801.1"/>
    </source>
</evidence>
<dbReference type="InterPro" id="IPR036179">
    <property type="entry name" value="Ig-like_dom_sf"/>
</dbReference>
<sequence length="249" mass="27476">MDFTTLITKEINSHRGEEDDDDFASSWALIRRGQAGRVQTALEGSKVNLECSVITSDAEVKVDWILPDLSIVEEATNKIEISETGQLVILNATLSDSGLYHCIIKTKAGVDLMPLRLTVKERSLSPTAFNGQKITVQKGGSFALPCEVSSVQPSQIMWYLPKHQVLLPTQQTRRAEVMENGTLVVRKLTPDDVGEYSCLASNLYGVDMLSHMVEVTGEKSSDKSKLFCHFCELPLAVACLKILTHYSAK</sequence>
<dbReference type="CDD" id="cd00096">
    <property type="entry name" value="Ig"/>
    <property type="match status" value="2"/>
</dbReference>
<dbReference type="SUPFAM" id="SSF48726">
    <property type="entry name" value="Immunoglobulin"/>
    <property type="match status" value="2"/>
</dbReference>